<organism evidence="3 4">
    <name type="scientific">Daldinia eschscholtzii</name>
    <dbReference type="NCBI Taxonomy" id="292717"/>
    <lineage>
        <taxon>Eukaryota</taxon>
        <taxon>Fungi</taxon>
        <taxon>Dikarya</taxon>
        <taxon>Ascomycota</taxon>
        <taxon>Pezizomycotina</taxon>
        <taxon>Sordariomycetes</taxon>
        <taxon>Xylariomycetidae</taxon>
        <taxon>Xylariales</taxon>
        <taxon>Hypoxylaceae</taxon>
        <taxon>Daldinia</taxon>
    </lineage>
</organism>
<dbReference type="InterPro" id="IPR036673">
    <property type="entry name" value="Cyanovirin-N_sf"/>
</dbReference>
<comment type="caution">
    <text evidence="3">The sequence shown here is derived from an EMBL/GenBank/DDBJ whole genome shotgun (WGS) entry which is preliminary data.</text>
</comment>
<dbReference type="EMBL" id="JBANMG010000008">
    <property type="protein sequence ID" value="KAK6950333.1"/>
    <property type="molecule type" value="Genomic_DNA"/>
</dbReference>
<proteinExistence type="predicted"/>
<sequence>MKTAKYLTLGILSCLQALSLADNPVRKEFSNIACPWYYLRQNYHDTKDVNNVYSVELIATCSNTFSSTPLYTTSLLDLDKCLVNRKGVLKLATPDNAPLGGFSHTCRSFGLMNIGPSVQTPDASKPIIVCQCGQEDASLPAMDASFEFDQGIWIDSNGVIGCLDHTADVLPYSNSSTPKMIPPNLAVAAIPTTVTSTSTVVQNNTVTVSAMVSNNITVVSTAIGTATATTIATATATAITTATATLVSTVQASCPSQAPVTVTKKKKAKTVTVTTTSVSTTLVKYLVGTSAAA</sequence>
<dbReference type="InterPro" id="IPR011058">
    <property type="entry name" value="Cyanovirin-N"/>
</dbReference>
<evidence type="ECO:0000259" key="2">
    <source>
        <dbReference type="Pfam" id="PF08881"/>
    </source>
</evidence>
<dbReference type="Proteomes" id="UP001369815">
    <property type="component" value="Unassembled WGS sequence"/>
</dbReference>
<evidence type="ECO:0000313" key="4">
    <source>
        <dbReference type="Proteomes" id="UP001369815"/>
    </source>
</evidence>
<accession>A0AAX6MCZ2</accession>
<keyword evidence="1" id="KW-0732">Signal</keyword>
<protein>
    <recommendedName>
        <fullName evidence="2">Cyanovirin-N domain-containing protein</fullName>
    </recommendedName>
</protein>
<keyword evidence="4" id="KW-1185">Reference proteome</keyword>
<feature type="signal peptide" evidence="1">
    <location>
        <begin position="1"/>
        <end position="21"/>
    </location>
</feature>
<feature type="domain" description="Cyanovirin-N" evidence="2">
    <location>
        <begin position="53"/>
        <end position="136"/>
    </location>
</feature>
<dbReference type="Gene3D" id="2.30.60.10">
    <property type="entry name" value="Cyanovirin-N"/>
    <property type="match status" value="1"/>
</dbReference>
<evidence type="ECO:0000313" key="3">
    <source>
        <dbReference type="EMBL" id="KAK6950333.1"/>
    </source>
</evidence>
<gene>
    <name evidence="3" type="ORF">Daesc_008659</name>
</gene>
<dbReference type="AlphaFoldDB" id="A0AAX6MCZ2"/>
<reference evidence="3 4" key="1">
    <citation type="journal article" date="2024" name="Front Chem Biol">
        <title>Unveiling the potential of Daldinia eschscholtzii MFLUCC 19-0629 through bioactivity and bioinformatics studies for enhanced sustainable agriculture production.</title>
        <authorList>
            <person name="Brooks S."/>
            <person name="Weaver J.A."/>
            <person name="Klomchit A."/>
            <person name="Alharthi S.A."/>
            <person name="Onlamun T."/>
            <person name="Nurani R."/>
            <person name="Vong T.K."/>
            <person name="Alberti F."/>
            <person name="Greco C."/>
        </authorList>
    </citation>
    <scope>NUCLEOTIDE SEQUENCE [LARGE SCALE GENOMIC DNA]</scope>
    <source>
        <strain evidence="3">MFLUCC 19-0629</strain>
    </source>
</reference>
<dbReference type="Pfam" id="PF08881">
    <property type="entry name" value="CVNH"/>
    <property type="match status" value="1"/>
</dbReference>
<name>A0AAX6MCZ2_9PEZI</name>
<evidence type="ECO:0000256" key="1">
    <source>
        <dbReference type="SAM" id="SignalP"/>
    </source>
</evidence>
<feature type="chain" id="PRO_5043635108" description="Cyanovirin-N domain-containing protein" evidence="1">
    <location>
        <begin position="22"/>
        <end position="293"/>
    </location>
</feature>